<organism evidence="1 2">
    <name type="scientific">Candidatus Magasanikbacteria bacterium RIFCSPHIGHO2_01_FULL_47_8</name>
    <dbReference type="NCBI Taxonomy" id="1798673"/>
    <lineage>
        <taxon>Bacteria</taxon>
        <taxon>Candidatus Magasanikiibacteriota</taxon>
    </lineage>
</organism>
<dbReference type="AlphaFoldDB" id="A0A1F6MD48"/>
<gene>
    <name evidence="1" type="ORF">A2754_00305</name>
</gene>
<evidence type="ECO:0000313" key="2">
    <source>
        <dbReference type="Proteomes" id="UP000177953"/>
    </source>
</evidence>
<sequence>MKQHGKSLSPTDLVNKLNEGGWSISGRHLMRGVSFSKLPVVKALLLGETLKIEVGDSNFDIPSDNIVLVSPWTIEIRETFMRRQQRKKSDGGGWHEVPTVGVTFRVMNLRMAETIQKQNEERVLRENREREDLKAKAYEAARQQFVAKLTSEFVGKKLTKIDVIDENLHIGFEDGSEMFFSLGGGDTYDAYIVVNGTILGSFVDDY</sequence>
<dbReference type="EMBL" id="MFPU01000034">
    <property type="protein sequence ID" value="OGH69587.1"/>
    <property type="molecule type" value="Genomic_DNA"/>
</dbReference>
<evidence type="ECO:0000313" key="1">
    <source>
        <dbReference type="EMBL" id="OGH69587.1"/>
    </source>
</evidence>
<dbReference type="Proteomes" id="UP000177953">
    <property type="component" value="Unassembled WGS sequence"/>
</dbReference>
<name>A0A1F6MD48_9BACT</name>
<protein>
    <submittedName>
        <fullName evidence="1">Uncharacterized protein</fullName>
    </submittedName>
</protein>
<proteinExistence type="predicted"/>
<comment type="caution">
    <text evidence="1">The sequence shown here is derived from an EMBL/GenBank/DDBJ whole genome shotgun (WGS) entry which is preliminary data.</text>
</comment>
<reference evidence="1 2" key="1">
    <citation type="journal article" date="2016" name="Nat. Commun.">
        <title>Thousands of microbial genomes shed light on interconnected biogeochemical processes in an aquifer system.</title>
        <authorList>
            <person name="Anantharaman K."/>
            <person name="Brown C.T."/>
            <person name="Hug L.A."/>
            <person name="Sharon I."/>
            <person name="Castelle C.J."/>
            <person name="Probst A.J."/>
            <person name="Thomas B.C."/>
            <person name="Singh A."/>
            <person name="Wilkins M.J."/>
            <person name="Karaoz U."/>
            <person name="Brodie E.L."/>
            <person name="Williams K.H."/>
            <person name="Hubbard S.S."/>
            <person name="Banfield J.F."/>
        </authorList>
    </citation>
    <scope>NUCLEOTIDE SEQUENCE [LARGE SCALE GENOMIC DNA]</scope>
</reference>
<accession>A0A1F6MD48</accession>